<feature type="compositionally biased region" description="Basic and acidic residues" evidence="1">
    <location>
        <begin position="1061"/>
        <end position="1086"/>
    </location>
</feature>
<name>A0AA40DBI3_9PEZI</name>
<feature type="region of interest" description="Disordered" evidence="1">
    <location>
        <begin position="822"/>
        <end position="869"/>
    </location>
</feature>
<dbReference type="EMBL" id="JAULSY010000032">
    <property type="protein sequence ID" value="KAK0670413.1"/>
    <property type="molecule type" value="Genomic_DNA"/>
</dbReference>
<feature type="compositionally biased region" description="Basic and acidic residues" evidence="1">
    <location>
        <begin position="782"/>
        <end position="795"/>
    </location>
</feature>
<evidence type="ECO:0000313" key="2">
    <source>
        <dbReference type="EMBL" id="KAK0670413.1"/>
    </source>
</evidence>
<feature type="compositionally biased region" description="Polar residues" evidence="1">
    <location>
        <begin position="306"/>
        <end position="323"/>
    </location>
</feature>
<feature type="compositionally biased region" description="Polar residues" evidence="1">
    <location>
        <begin position="579"/>
        <end position="593"/>
    </location>
</feature>
<feature type="region of interest" description="Disordered" evidence="1">
    <location>
        <begin position="1035"/>
        <end position="1086"/>
    </location>
</feature>
<feature type="region of interest" description="Disordered" evidence="1">
    <location>
        <begin position="909"/>
        <end position="949"/>
    </location>
</feature>
<feature type="compositionally biased region" description="Low complexity" evidence="1">
    <location>
        <begin position="358"/>
        <end position="368"/>
    </location>
</feature>
<proteinExistence type="predicted"/>
<protein>
    <submittedName>
        <fullName evidence="2">Uncharacterized protein</fullName>
    </submittedName>
</protein>
<reference evidence="2" key="1">
    <citation type="submission" date="2023-06" db="EMBL/GenBank/DDBJ databases">
        <title>Genome-scale phylogeny and comparative genomics of the fungal order Sordariales.</title>
        <authorList>
            <consortium name="Lawrence Berkeley National Laboratory"/>
            <person name="Hensen N."/>
            <person name="Bonometti L."/>
            <person name="Westerberg I."/>
            <person name="Brannstrom I.O."/>
            <person name="Guillou S."/>
            <person name="Cros-Aarteil S."/>
            <person name="Calhoun S."/>
            <person name="Haridas S."/>
            <person name="Kuo A."/>
            <person name="Mondo S."/>
            <person name="Pangilinan J."/>
            <person name="Riley R."/>
            <person name="Labutti K."/>
            <person name="Andreopoulos B."/>
            <person name="Lipzen A."/>
            <person name="Chen C."/>
            <person name="Yanf M."/>
            <person name="Daum C."/>
            <person name="Ng V."/>
            <person name="Clum A."/>
            <person name="Steindorff A."/>
            <person name="Ohm R."/>
            <person name="Martin F."/>
            <person name="Silar P."/>
            <person name="Natvig D."/>
            <person name="Lalanne C."/>
            <person name="Gautier V."/>
            <person name="Ament-Velasquez S.L."/>
            <person name="Kruys A."/>
            <person name="Hutchinson M.I."/>
            <person name="Powell A.J."/>
            <person name="Barry K."/>
            <person name="Miller A.N."/>
            <person name="Grigoriev I.V."/>
            <person name="Debuchy R."/>
            <person name="Gladieux P."/>
            <person name="Thoren M.H."/>
            <person name="Johannesson H."/>
        </authorList>
    </citation>
    <scope>NUCLEOTIDE SEQUENCE</scope>
    <source>
        <strain evidence="2">CBS 307.81</strain>
    </source>
</reference>
<feature type="compositionally biased region" description="Polar residues" evidence="1">
    <location>
        <begin position="408"/>
        <end position="419"/>
    </location>
</feature>
<feature type="compositionally biased region" description="Basic and acidic residues" evidence="1">
    <location>
        <begin position="917"/>
        <end position="927"/>
    </location>
</feature>
<dbReference type="AlphaFoldDB" id="A0AA40DBI3"/>
<feature type="compositionally biased region" description="Polar residues" evidence="1">
    <location>
        <begin position="287"/>
        <end position="296"/>
    </location>
</feature>
<feature type="region of interest" description="Disordered" evidence="1">
    <location>
        <begin position="563"/>
        <end position="696"/>
    </location>
</feature>
<feature type="compositionally biased region" description="Basic and acidic residues" evidence="1">
    <location>
        <begin position="657"/>
        <end position="692"/>
    </location>
</feature>
<feature type="compositionally biased region" description="Basic and acidic residues" evidence="1">
    <location>
        <begin position="594"/>
        <end position="612"/>
    </location>
</feature>
<accession>A0AA40DBI3</accession>
<feature type="region of interest" description="Disordered" evidence="1">
    <location>
        <begin position="393"/>
        <end position="489"/>
    </location>
</feature>
<dbReference type="Proteomes" id="UP001174997">
    <property type="component" value="Unassembled WGS sequence"/>
</dbReference>
<feature type="region of interest" description="Disordered" evidence="1">
    <location>
        <begin position="345"/>
        <end position="368"/>
    </location>
</feature>
<feature type="region of interest" description="Disordered" evidence="1">
    <location>
        <begin position="758"/>
        <end position="801"/>
    </location>
</feature>
<feature type="compositionally biased region" description="Basic and acidic residues" evidence="1">
    <location>
        <begin position="458"/>
        <end position="479"/>
    </location>
</feature>
<organism evidence="2 3">
    <name type="scientific">Cercophora samala</name>
    <dbReference type="NCBI Taxonomy" id="330535"/>
    <lineage>
        <taxon>Eukaryota</taxon>
        <taxon>Fungi</taxon>
        <taxon>Dikarya</taxon>
        <taxon>Ascomycota</taxon>
        <taxon>Pezizomycotina</taxon>
        <taxon>Sordariomycetes</taxon>
        <taxon>Sordariomycetidae</taxon>
        <taxon>Sordariales</taxon>
        <taxon>Lasiosphaeriaceae</taxon>
        <taxon>Cercophora</taxon>
    </lineage>
</organism>
<feature type="region of interest" description="Disordered" evidence="1">
    <location>
        <begin position="1"/>
        <end position="330"/>
    </location>
</feature>
<keyword evidence="3" id="KW-1185">Reference proteome</keyword>
<evidence type="ECO:0000313" key="3">
    <source>
        <dbReference type="Proteomes" id="UP001174997"/>
    </source>
</evidence>
<feature type="compositionally biased region" description="Low complexity" evidence="1">
    <location>
        <begin position="426"/>
        <end position="440"/>
    </location>
</feature>
<sequence length="1099" mass="117492">MPSRMPQEARGHAETLSDVCSKGSPHRRPKVKATPPNINPDAPVFSPPPASPSLAHRAAQEVMQKPLSESLQKLRRAQRALTRRKRRSKVRVSFRHSTSSRTSGAAKRASRQLKAGDVKPGGGSPRSRPLPPPPSSSQDVGGCFGSPSKPPRPPPKDKVRGVDKQGAEKEAGEGRHRAALPEIPPPSPHLDTRNQTPGPQTEHIEAVADTKGKTPVSKSVDPNVKRRPVQTPTGQPRYSVFPKTHDRRKPSVDDKLVTPVKTEQRESIRRSLIQQRRLSALVPSDAPSAQTTTPVPQQKLPDLSKTPLTNQKAEAGTTTSEPQTEPRCSERTLDKFARELEEFARSTQAFDRTPGLLSTPATTQTQTSVRTVQEFLPYRQQFQEAGLAVTSVEQKAAPPVRKHARRQPPQSKLGTSRLNQFAPAQGVSSSGTKESSSGTVIHKLTRRGGGTVVLSGADETREVQEGEDKGGEGNGEGKGEGMVGSPNEKIYSASSSTFIEPVKLAAVEKKVVRLRPSTVFLANKPLPVAPGLGVGVGRGLRDGEATVGSEGTVVKLEGYQKLVSSSSGSEKEPLLPVSEQRQNSRGTSHSSGVRSEKGKEVDRGGPGKDEKVLPALPPLSRTSSQARHGIALASKSGWQPTGGGVGTAGRQLPTTIVEEREPSPEKREEKMAGEKEEGMLGKKGSIHHEHGLSKPVGILKAKEEVEGKEKGVGGGVVVAATPAQTKTPFAVVKRNVSKTITTASSATFTTAVTIANSSNSKPVTTNVNSNSNNKPITASSSKKPELLPKTWEHHPLGTPSSFKKALDDVVRKLDAMEVRERGCSPLGLGGLTSPAGSKKRVSSSGSGGGGGGKPPSPTPAQRLQKAAMMRRERIDAEMNAGAKPVPPQQQGYAHGMAVPPPLPMPPPGRLGFGPRELPGEARGRESSRGLGPVQNTRRGASRQFGGGMGMVVGMEDDRDISDRDVLKGLKIICAASADAEFDGLVQRETGLRLRRFLADLRTFEFLGGPGHAGELGGGQRQQMGAIEKRRRDVQVERESRRRSIRGLDGLRGVPGEGNKGVVRESVRDRDGRRRSIRLDAGDRESRRKSFRGLGIGLMR</sequence>
<gene>
    <name evidence="2" type="ORF">QBC41DRAFT_389918</name>
</gene>
<feature type="compositionally biased region" description="Basic and acidic residues" evidence="1">
    <location>
        <begin position="154"/>
        <end position="176"/>
    </location>
</feature>
<feature type="compositionally biased region" description="Low complexity" evidence="1">
    <location>
        <begin position="758"/>
        <end position="775"/>
    </location>
</feature>
<evidence type="ECO:0000256" key="1">
    <source>
        <dbReference type="SAM" id="MobiDB-lite"/>
    </source>
</evidence>
<comment type="caution">
    <text evidence="2">The sequence shown here is derived from an EMBL/GenBank/DDBJ whole genome shotgun (WGS) entry which is preliminary data.</text>
</comment>
<feature type="compositionally biased region" description="Basic and acidic residues" evidence="1">
    <location>
        <begin position="249"/>
        <end position="269"/>
    </location>
</feature>
<feature type="compositionally biased region" description="Basic residues" evidence="1">
    <location>
        <begin position="73"/>
        <end position="94"/>
    </location>
</feature>
<feature type="compositionally biased region" description="Basic and acidic residues" evidence="1">
    <location>
        <begin position="202"/>
        <end position="212"/>
    </location>
</feature>